<dbReference type="eggNOG" id="COG0778">
    <property type="taxonomic scope" value="Bacteria"/>
</dbReference>
<dbReference type="NCBIfam" id="NF047509">
    <property type="entry name" value="Rv3131_FMN_oxido"/>
    <property type="match status" value="1"/>
</dbReference>
<dbReference type="PATRIC" id="fig|1254432.3.peg.10225"/>
<dbReference type="InterPro" id="IPR000415">
    <property type="entry name" value="Nitroreductase-like"/>
</dbReference>
<dbReference type="SUPFAM" id="SSF55469">
    <property type="entry name" value="FMN-dependent nitroreductase-like"/>
    <property type="match status" value="2"/>
</dbReference>
<feature type="compositionally biased region" description="Basic and acidic residues" evidence="1">
    <location>
        <begin position="44"/>
        <end position="56"/>
    </location>
</feature>
<gene>
    <name evidence="2" type="ORF">SCE1572_45240</name>
</gene>
<feature type="compositionally biased region" description="Basic residues" evidence="1">
    <location>
        <begin position="14"/>
        <end position="24"/>
    </location>
</feature>
<name>S4Y6L9_SORCE</name>
<evidence type="ECO:0000313" key="3">
    <source>
        <dbReference type="Proteomes" id="UP000014803"/>
    </source>
</evidence>
<dbReference type="EMBL" id="CP003969">
    <property type="protein sequence ID" value="AGP41082.1"/>
    <property type="molecule type" value="Genomic_DNA"/>
</dbReference>
<organism evidence="2 3">
    <name type="scientific">Sorangium cellulosum So0157-2</name>
    <dbReference type="NCBI Taxonomy" id="1254432"/>
    <lineage>
        <taxon>Bacteria</taxon>
        <taxon>Pseudomonadati</taxon>
        <taxon>Myxococcota</taxon>
        <taxon>Polyangia</taxon>
        <taxon>Polyangiales</taxon>
        <taxon>Polyangiaceae</taxon>
        <taxon>Sorangium</taxon>
    </lineage>
</organism>
<evidence type="ECO:0008006" key="4">
    <source>
        <dbReference type="Google" id="ProtNLM"/>
    </source>
</evidence>
<evidence type="ECO:0000313" key="2">
    <source>
        <dbReference type="EMBL" id="AGP41082.1"/>
    </source>
</evidence>
<evidence type="ECO:0000256" key="1">
    <source>
        <dbReference type="SAM" id="MobiDB-lite"/>
    </source>
</evidence>
<dbReference type="AlphaFoldDB" id="S4Y6L9"/>
<protein>
    <recommendedName>
        <fullName evidence="4">Nitroreductase domain-containing protein</fullName>
    </recommendedName>
</protein>
<accession>S4Y6L9</accession>
<proteinExistence type="predicted"/>
<dbReference type="GO" id="GO:0016491">
    <property type="term" value="F:oxidoreductase activity"/>
    <property type="evidence" value="ECO:0007669"/>
    <property type="project" value="InterPro"/>
</dbReference>
<dbReference type="HOGENOM" id="CLU_051479_3_0_7"/>
<dbReference type="Proteomes" id="UP000014803">
    <property type="component" value="Chromosome"/>
</dbReference>
<dbReference type="Gene3D" id="3.40.109.10">
    <property type="entry name" value="NADH Oxidase"/>
    <property type="match status" value="1"/>
</dbReference>
<sequence length="422" mass="46149">MSRRDAAGCPSRIKVTKRSSGKRSCRSDGGTRNSGSPGGASWEASRRSPSPDDRRGAPFAPWTAFRGEGGGGLIELARAAVLAASPHNTQPWLFELHEDRIDVFSDPSRWLGDMDPFGREMHIGLGCAIENLSLAAGSMGWTPRVELGAGRLPLFATEPARGSGRAAPPPTRVATVRLEPGGAESPLARAIAERRTNRGPYGAQRVPAAALEELSRLNEDRASQEIVWLERRDQRELFAAHTLRATEIIARDASMIEDSDAWFRLTPEAARTHRDGLTLDVMGLGPLLTAAGKLLPRPSPERMHEDWLRVTRDVHLAGDSITGVIATRDRYDLGATLRAGRLWQRMQLWATARGIAMQPLSQVPEVIDRERQLGRAPAMERSFAEALRLGGWQPTMAFRLGYAVREGVCGPRRAAEDVIRAS</sequence>
<dbReference type="KEGG" id="scu:SCE1572_45240"/>
<feature type="region of interest" description="Disordered" evidence="1">
    <location>
        <begin position="1"/>
        <end position="62"/>
    </location>
</feature>
<reference evidence="2 3" key="1">
    <citation type="journal article" date="2013" name="Sci. Rep.">
        <title>Extraordinary expansion of a Sorangium cellulosum genome from an alkaline milieu.</title>
        <authorList>
            <person name="Han K."/>
            <person name="Li Z.F."/>
            <person name="Peng R."/>
            <person name="Zhu L.P."/>
            <person name="Zhou T."/>
            <person name="Wang L.G."/>
            <person name="Li S.G."/>
            <person name="Zhang X.B."/>
            <person name="Hu W."/>
            <person name="Wu Z.H."/>
            <person name="Qin N."/>
            <person name="Li Y.Z."/>
        </authorList>
    </citation>
    <scope>NUCLEOTIDE SEQUENCE [LARGE SCALE GENOMIC DNA]</scope>
    <source>
        <strain evidence="2 3">So0157-2</strain>
    </source>
</reference>
<dbReference type="STRING" id="1254432.SCE1572_45240"/>